<feature type="region of interest" description="Disordered" evidence="1">
    <location>
        <begin position="32"/>
        <end position="66"/>
    </location>
</feature>
<evidence type="ECO:0000313" key="3">
    <source>
        <dbReference type="Proteomes" id="UP001485043"/>
    </source>
</evidence>
<protein>
    <submittedName>
        <fullName evidence="2">Uncharacterized protein</fullName>
    </submittedName>
</protein>
<dbReference type="EMBL" id="JALJOV010000675">
    <property type="protein sequence ID" value="KAK9861960.1"/>
    <property type="molecule type" value="Genomic_DNA"/>
</dbReference>
<evidence type="ECO:0000256" key="1">
    <source>
        <dbReference type="SAM" id="MobiDB-lite"/>
    </source>
</evidence>
<comment type="caution">
    <text evidence="2">The sequence shown here is derived from an EMBL/GenBank/DDBJ whole genome shotgun (WGS) entry which is preliminary data.</text>
</comment>
<feature type="compositionally biased region" description="Basic and acidic residues" evidence="1">
    <location>
        <begin position="258"/>
        <end position="271"/>
    </location>
</feature>
<proteinExistence type="predicted"/>
<accession>A0AAW1SY28</accession>
<keyword evidence="3" id="KW-1185">Reference proteome</keyword>
<organism evidence="2 3">
    <name type="scientific">Apatococcus fuscideae</name>
    <dbReference type="NCBI Taxonomy" id="2026836"/>
    <lineage>
        <taxon>Eukaryota</taxon>
        <taxon>Viridiplantae</taxon>
        <taxon>Chlorophyta</taxon>
        <taxon>core chlorophytes</taxon>
        <taxon>Trebouxiophyceae</taxon>
        <taxon>Chlorellales</taxon>
        <taxon>Chlorellaceae</taxon>
        <taxon>Apatococcus</taxon>
    </lineage>
</organism>
<dbReference type="Proteomes" id="UP001485043">
    <property type="component" value="Unassembled WGS sequence"/>
</dbReference>
<feature type="region of interest" description="Disordered" evidence="1">
    <location>
        <begin position="199"/>
        <end position="223"/>
    </location>
</feature>
<gene>
    <name evidence="2" type="ORF">WJX84_008391</name>
</gene>
<feature type="region of interest" description="Disordered" evidence="1">
    <location>
        <begin position="251"/>
        <end position="283"/>
    </location>
</feature>
<evidence type="ECO:0000313" key="2">
    <source>
        <dbReference type="EMBL" id="KAK9861960.1"/>
    </source>
</evidence>
<name>A0AAW1SY28_9CHLO</name>
<reference evidence="2 3" key="1">
    <citation type="journal article" date="2024" name="Nat. Commun.">
        <title>Phylogenomics reveals the evolutionary origins of lichenization in chlorophyte algae.</title>
        <authorList>
            <person name="Puginier C."/>
            <person name="Libourel C."/>
            <person name="Otte J."/>
            <person name="Skaloud P."/>
            <person name="Haon M."/>
            <person name="Grisel S."/>
            <person name="Petersen M."/>
            <person name="Berrin J.G."/>
            <person name="Delaux P.M."/>
            <person name="Dal Grande F."/>
            <person name="Keller J."/>
        </authorList>
    </citation>
    <scope>NUCLEOTIDE SEQUENCE [LARGE SCALE GENOMIC DNA]</scope>
    <source>
        <strain evidence="2 3">SAG 2523</strain>
    </source>
</reference>
<feature type="compositionally biased region" description="Polar residues" evidence="1">
    <location>
        <begin position="205"/>
        <end position="217"/>
    </location>
</feature>
<sequence length="369" mass="39236">MTVKEQILAEARRIAAQGGSFVFPPLQQKLSQPRPSLEAAKPALAQAVSKRPVDQQPISAEADAKRPRLAPVQEKLFAAVPLQERPNVVWIKDSQVPLKTRQPTLNRLLGQHLAAGLLQSLQLDAILKPKSAQKAVRERAEIRAAAIQAALAQELSLYKACASSPTVYRNLAARTTAAAAASSSEAGAVTEASADAAATAASPPKIQQANAGQNTAGTMPPTMDAQAAPLEHAAALEPDIQDDAAAEIKDVDGDDESMEKGDPAARHRDAEVSSEQSEDADTRIDGEPEFSQEQQMAMVDGDGAIIDRAELDENEEQAMGLLGEEDPESHVQRGMRDPLGQHKACLVEEGTAQMIMSQDTDADEVDIGE</sequence>
<dbReference type="AlphaFoldDB" id="A0AAW1SY28"/>